<dbReference type="Pfam" id="PF13419">
    <property type="entry name" value="HAD_2"/>
    <property type="match status" value="1"/>
</dbReference>
<dbReference type="AlphaFoldDB" id="A0A4V6LZ79"/>
<keyword evidence="1" id="KW-0378">Hydrolase</keyword>
<protein>
    <submittedName>
        <fullName evidence="1">5'-nucleotidase</fullName>
        <ecNumber evidence="1">3.1.3.5</ecNumber>
    </submittedName>
</protein>
<dbReference type="InterPro" id="IPR023198">
    <property type="entry name" value="PGP-like_dom2"/>
</dbReference>
<dbReference type="OrthoDB" id="9792518at2"/>
<dbReference type="InterPro" id="IPR023214">
    <property type="entry name" value="HAD_sf"/>
</dbReference>
<evidence type="ECO:0000313" key="1">
    <source>
        <dbReference type="EMBL" id="VTT47189.1"/>
    </source>
</evidence>
<dbReference type="SFLD" id="SFLDG01129">
    <property type="entry name" value="C1.5:_HAD__Beta-PGM__Phosphata"/>
    <property type="match status" value="1"/>
</dbReference>
<dbReference type="Gene3D" id="1.10.150.240">
    <property type="entry name" value="Putative phosphatase, domain 2"/>
    <property type="match status" value="1"/>
</dbReference>
<dbReference type="PANTHER" id="PTHR43434:SF20">
    <property type="entry name" value="5'-NUCLEOTIDASE"/>
    <property type="match status" value="1"/>
</dbReference>
<reference evidence="1 2" key="1">
    <citation type="submission" date="2019-05" db="EMBL/GenBank/DDBJ databases">
        <authorList>
            <consortium name="Pathogen Informatics"/>
        </authorList>
    </citation>
    <scope>NUCLEOTIDE SEQUENCE [LARGE SCALE GENOMIC DNA]</scope>
    <source>
        <strain evidence="1 2">NCTC10924</strain>
    </source>
</reference>
<dbReference type="PANTHER" id="PTHR43434">
    <property type="entry name" value="PHOSPHOGLYCOLATE PHOSPHATASE"/>
    <property type="match status" value="1"/>
</dbReference>
<dbReference type="InterPro" id="IPR041492">
    <property type="entry name" value="HAD_2"/>
</dbReference>
<dbReference type="Gene3D" id="3.40.50.1000">
    <property type="entry name" value="HAD superfamily/HAD-like"/>
    <property type="match status" value="1"/>
</dbReference>
<gene>
    <name evidence="1" type="ORF">NCTC10924_01917</name>
</gene>
<dbReference type="Proteomes" id="UP000306241">
    <property type="component" value="Chromosome"/>
</dbReference>
<dbReference type="InterPro" id="IPR050155">
    <property type="entry name" value="HAD-like_hydrolase_sf"/>
</dbReference>
<dbReference type="EMBL" id="LR594052">
    <property type="protein sequence ID" value="VTT47189.1"/>
    <property type="molecule type" value="Genomic_DNA"/>
</dbReference>
<dbReference type="SFLD" id="SFLDS00003">
    <property type="entry name" value="Haloacid_Dehalogenase"/>
    <property type="match status" value="1"/>
</dbReference>
<dbReference type="GO" id="GO:0004713">
    <property type="term" value="F:protein tyrosine kinase activity"/>
    <property type="evidence" value="ECO:0007669"/>
    <property type="project" value="TreeGrafter"/>
</dbReference>
<dbReference type="GO" id="GO:0008253">
    <property type="term" value="F:5'-nucleotidase activity"/>
    <property type="evidence" value="ECO:0007669"/>
    <property type="project" value="UniProtKB-EC"/>
</dbReference>
<organism evidence="1 2">
    <name type="scientific">Streptococcus porcinus</name>
    <dbReference type="NCBI Taxonomy" id="1340"/>
    <lineage>
        <taxon>Bacteria</taxon>
        <taxon>Bacillati</taxon>
        <taxon>Bacillota</taxon>
        <taxon>Bacilli</taxon>
        <taxon>Lactobacillales</taxon>
        <taxon>Streptococcaceae</taxon>
        <taxon>Streptococcus</taxon>
    </lineage>
</organism>
<dbReference type="GO" id="GO:0005829">
    <property type="term" value="C:cytosol"/>
    <property type="evidence" value="ECO:0007669"/>
    <property type="project" value="TreeGrafter"/>
</dbReference>
<name>A0A4V6LZ79_STRPO</name>
<accession>A0A4V6LZ79</accession>
<sequence length="212" mass="23765">MKNILFDLDGTLVDSSKGIINAFTYTFTNINLEVPDVNLLSTYIGPPLETTFSDYFSNQEDIDLAIRHFRRYYQDTGVYQVKMYEGIEEMLAQLSNSGYHLFVTTSKHEPMALHMLEELGIHSYFSGIYGSLPDRFKKADIIKACLKQENIPASETLIIGDTHFDIVGGKFAGITTLGITWGFGSEIDLVKAGADYINHKPSQIIATVEKMT</sequence>
<dbReference type="RefSeq" id="WP_003083082.1">
    <property type="nucleotide sequence ID" value="NZ_CP070236.1"/>
</dbReference>
<dbReference type="EC" id="3.1.3.5" evidence="1"/>
<dbReference type="SUPFAM" id="SSF56784">
    <property type="entry name" value="HAD-like"/>
    <property type="match status" value="1"/>
</dbReference>
<dbReference type="SFLD" id="SFLDG01135">
    <property type="entry name" value="C1.5.6:_HAD__Beta-PGM__Phospha"/>
    <property type="match status" value="1"/>
</dbReference>
<proteinExistence type="predicted"/>
<dbReference type="InterPro" id="IPR036412">
    <property type="entry name" value="HAD-like_sf"/>
</dbReference>
<evidence type="ECO:0000313" key="2">
    <source>
        <dbReference type="Proteomes" id="UP000306241"/>
    </source>
</evidence>